<feature type="domain" description="Polymerase nucleotidyl transferase" evidence="1">
    <location>
        <begin position="10"/>
        <end position="73"/>
    </location>
</feature>
<comment type="caution">
    <text evidence="2">The sequence shown here is derived from an EMBL/GenBank/DDBJ whole genome shotgun (WGS) entry which is preliminary data.</text>
</comment>
<organism evidence="2">
    <name type="scientific">Thermofilum adornatum</name>
    <dbReference type="NCBI Taxonomy" id="1365176"/>
    <lineage>
        <taxon>Archaea</taxon>
        <taxon>Thermoproteota</taxon>
        <taxon>Thermoprotei</taxon>
        <taxon>Thermofilales</taxon>
        <taxon>Thermofilaceae</taxon>
        <taxon>Thermofilum</taxon>
    </lineage>
</organism>
<dbReference type="GO" id="GO:0016779">
    <property type="term" value="F:nucleotidyltransferase activity"/>
    <property type="evidence" value="ECO:0007669"/>
    <property type="project" value="InterPro"/>
</dbReference>
<dbReference type="Gene3D" id="3.30.460.10">
    <property type="entry name" value="Beta Polymerase, domain 2"/>
    <property type="match status" value="1"/>
</dbReference>
<accession>A0A7C1GM86</accession>
<gene>
    <name evidence="2" type="ORF">ENN26_10110</name>
</gene>
<evidence type="ECO:0000259" key="1">
    <source>
        <dbReference type="Pfam" id="PF01909"/>
    </source>
</evidence>
<dbReference type="CDD" id="cd05403">
    <property type="entry name" value="NT_KNTase_like"/>
    <property type="match status" value="1"/>
</dbReference>
<evidence type="ECO:0000313" key="2">
    <source>
        <dbReference type="EMBL" id="HDP16110.1"/>
    </source>
</evidence>
<dbReference type="InterPro" id="IPR002934">
    <property type="entry name" value="Polymerase_NTP_transf_dom"/>
</dbReference>
<dbReference type="EMBL" id="DSAY01000192">
    <property type="protein sequence ID" value="HDP16110.1"/>
    <property type="molecule type" value="Genomic_DNA"/>
</dbReference>
<reference evidence="2" key="1">
    <citation type="journal article" date="2020" name="mSystems">
        <title>Genome- and Community-Level Interaction Insights into Carbon Utilization and Element Cycling Functions of Hydrothermarchaeota in Hydrothermal Sediment.</title>
        <authorList>
            <person name="Zhou Z."/>
            <person name="Liu Y."/>
            <person name="Xu W."/>
            <person name="Pan J."/>
            <person name="Luo Z.H."/>
            <person name="Li M."/>
        </authorList>
    </citation>
    <scope>NUCLEOTIDE SEQUENCE [LARGE SCALE GENOMIC DNA]</scope>
    <source>
        <strain evidence="2">SpSt-116</strain>
    </source>
</reference>
<name>A0A7C1GM86_9CREN</name>
<dbReference type="InterPro" id="IPR043519">
    <property type="entry name" value="NT_sf"/>
</dbReference>
<sequence length="100" mass="11326">MVKNWRPYAEKIAEAAKRVLPDAEVYVFGSVVRGEAVGGSDVDILIRSDMIPKSNIERAELKLKIEELAGLPPFHPFEIHLANSEEMRFYSRIKELTKIG</sequence>
<dbReference type="PANTHER" id="PTHR37030">
    <property type="entry name" value="NUCLEOTIDYLTRANSFERASE"/>
    <property type="match status" value="1"/>
</dbReference>
<protein>
    <submittedName>
        <fullName evidence="2">DNA polymerase subunit beta</fullName>
    </submittedName>
</protein>
<dbReference type="Pfam" id="PF01909">
    <property type="entry name" value="NTP_transf_2"/>
    <property type="match status" value="1"/>
</dbReference>
<dbReference type="PANTHER" id="PTHR37030:SF1">
    <property type="entry name" value="NUCLEOTIDYLTRANSFERASE"/>
    <property type="match status" value="1"/>
</dbReference>
<dbReference type="AlphaFoldDB" id="A0A7C1GM86"/>
<proteinExistence type="predicted"/>
<dbReference type="SUPFAM" id="SSF81301">
    <property type="entry name" value="Nucleotidyltransferase"/>
    <property type="match status" value="1"/>
</dbReference>